<evidence type="ECO:0000313" key="2">
    <source>
        <dbReference type="EMBL" id="MBD1389750.1"/>
    </source>
</evidence>
<gene>
    <name evidence="2" type="ORF">IC617_09940</name>
</gene>
<evidence type="ECO:0000256" key="1">
    <source>
        <dbReference type="SAM" id="SignalP"/>
    </source>
</evidence>
<name>A0A8J6QHH9_9GAMM</name>
<dbReference type="SUPFAM" id="SSF53850">
    <property type="entry name" value="Periplasmic binding protein-like II"/>
    <property type="match status" value="1"/>
</dbReference>
<reference evidence="2" key="1">
    <citation type="submission" date="2020-09" db="EMBL/GenBank/DDBJ databases">
        <title>A novel bacterium of genus Neiella, isolated from South China Sea.</title>
        <authorList>
            <person name="Huang H."/>
            <person name="Mo K."/>
            <person name="Hu Y."/>
        </authorList>
    </citation>
    <scope>NUCLEOTIDE SEQUENCE</scope>
    <source>
        <strain evidence="2">HB171785</strain>
    </source>
</reference>
<organism evidence="2 3">
    <name type="scientific">Neiella litorisoli</name>
    <dbReference type="NCBI Taxonomy" id="2771431"/>
    <lineage>
        <taxon>Bacteria</taxon>
        <taxon>Pseudomonadati</taxon>
        <taxon>Pseudomonadota</taxon>
        <taxon>Gammaproteobacteria</taxon>
        <taxon>Alteromonadales</taxon>
        <taxon>Echinimonadaceae</taxon>
        <taxon>Neiella</taxon>
    </lineage>
</organism>
<dbReference type="AlphaFoldDB" id="A0A8J6QHH9"/>
<feature type="signal peptide" evidence="1">
    <location>
        <begin position="1"/>
        <end position="23"/>
    </location>
</feature>
<accession>A0A8J6QHH9</accession>
<dbReference type="RefSeq" id="WP_191144854.1">
    <property type="nucleotide sequence ID" value="NZ_JACXAF010000012.1"/>
</dbReference>
<evidence type="ECO:0000313" key="3">
    <source>
        <dbReference type="Proteomes" id="UP000638014"/>
    </source>
</evidence>
<protein>
    <submittedName>
        <fullName evidence="2">Transporter substrate-binding domain-containing protein</fullName>
    </submittedName>
</protein>
<dbReference type="Gene3D" id="3.40.190.10">
    <property type="entry name" value="Periplasmic binding protein-like II"/>
    <property type="match status" value="2"/>
</dbReference>
<dbReference type="EMBL" id="JACXAF010000012">
    <property type="protein sequence ID" value="MBD1389750.1"/>
    <property type="molecule type" value="Genomic_DNA"/>
</dbReference>
<sequence length="289" mass="33205">MKRTYIKALLAIVYCCTAWLSHAEDVVYLPTIHRAANHHVYAQELLVLALDNSVDKYGAYKLQRKDVAATIKRQLRELEKGTQSLAISMPTPDWRAKALMVPFPLLKGLASYRLFITTKSNQQRLADIDTAADLKQVLIGQGEGWSTANILQSHGYKVVYGSDYAGLFKMLEAQRFQLLMRGVYEAEREIAVYRSQIPDLEIYDRFAVYTYLPMYFWVSKQQPELADRLHYGLMKAHDNGELDLLFQRYFSGAIALLGIADLNIIELENTNIDPSFYRRDRPFLLSDIH</sequence>
<keyword evidence="3" id="KW-1185">Reference proteome</keyword>
<feature type="chain" id="PRO_5035312194" evidence="1">
    <location>
        <begin position="24"/>
        <end position="289"/>
    </location>
</feature>
<proteinExistence type="predicted"/>
<keyword evidence="1" id="KW-0732">Signal</keyword>
<dbReference type="Proteomes" id="UP000638014">
    <property type="component" value="Unassembled WGS sequence"/>
</dbReference>
<comment type="caution">
    <text evidence="2">The sequence shown here is derived from an EMBL/GenBank/DDBJ whole genome shotgun (WGS) entry which is preliminary data.</text>
</comment>